<evidence type="ECO:0000256" key="4">
    <source>
        <dbReference type="ARBA" id="ARBA00023136"/>
    </source>
</evidence>
<evidence type="ECO:0000256" key="6">
    <source>
        <dbReference type="ARBA" id="ARBA00023316"/>
    </source>
</evidence>
<dbReference type="PANTHER" id="PTHR30518:SF2">
    <property type="entry name" value="ENDOLYTIC MUREIN TRANSGLYCOSYLASE"/>
    <property type="match status" value="1"/>
</dbReference>
<protein>
    <recommendedName>
        <fullName evidence="7">Endolytic murein transglycosylase</fullName>
        <ecNumber evidence="7">4.2.2.29</ecNumber>
    </recommendedName>
    <alternativeName>
        <fullName evidence="7">Peptidoglycan lytic transglycosylase</fullName>
    </alternativeName>
    <alternativeName>
        <fullName evidence="7">Peptidoglycan polymerization terminase</fullName>
    </alternativeName>
</protein>
<dbReference type="PANTHER" id="PTHR30518">
    <property type="entry name" value="ENDOLYTIC MUREIN TRANSGLYCOSYLASE"/>
    <property type="match status" value="1"/>
</dbReference>
<feature type="transmembrane region" description="Helical" evidence="7">
    <location>
        <begin position="37"/>
        <end position="57"/>
    </location>
</feature>
<dbReference type="GO" id="GO:0009252">
    <property type="term" value="P:peptidoglycan biosynthetic process"/>
    <property type="evidence" value="ECO:0007669"/>
    <property type="project" value="UniProtKB-UniRule"/>
</dbReference>
<evidence type="ECO:0000256" key="1">
    <source>
        <dbReference type="ARBA" id="ARBA00022475"/>
    </source>
</evidence>
<keyword evidence="6 7" id="KW-0961">Cell wall biogenesis/degradation</keyword>
<feature type="site" description="Important for catalytic activity" evidence="7">
    <location>
        <position position="246"/>
    </location>
</feature>
<evidence type="ECO:0000256" key="5">
    <source>
        <dbReference type="ARBA" id="ARBA00023239"/>
    </source>
</evidence>
<dbReference type="NCBIfam" id="TIGR00247">
    <property type="entry name" value="endolytic transglycosylase MltG"/>
    <property type="match status" value="1"/>
</dbReference>
<dbReference type="GO" id="GO:0008932">
    <property type="term" value="F:lytic endotransglycosylase activity"/>
    <property type="evidence" value="ECO:0007669"/>
    <property type="project" value="UniProtKB-UniRule"/>
</dbReference>
<organism evidence="8 9">
    <name type="scientific">Xylanibacter ruminicola</name>
    <name type="common">Prevotella ruminicola</name>
    <dbReference type="NCBI Taxonomy" id="839"/>
    <lineage>
        <taxon>Bacteria</taxon>
        <taxon>Pseudomonadati</taxon>
        <taxon>Bacteroidota</taxon>
        <taxon>Bacteroidia</taxon>
        <taxon>Bacteroidales</taxon>
        <taxon>Prevotellaceae</taxon>
        <taxon>Xylanibacter</taxon>
    </lineage>
</organism>
<dbReference type="Pfam" id="PF02618">
    <property type="entry name" value="YceG"/>
    <property type="match status" value="1"/>
</dbReference>
<dbReference type="GO" id="GO:0005886">
    <property type="term" value="C:plasma membrane"/>
    <property type="evidence" value="ECO:0007669"/>
    <property type="project" value="UniProtKB-SubCell"/>
</dbReference>
<evidence type="ECO:0000256" key="2">
    <source>
        <dbReference type="ARBA" id="ARBA00022692"/>
    </source>
</evidence>
<dbReference type="EC" id="4.2.2.29" evidence="7"/>
<dbReference type="EMBL" id="FNUV01000003">
    <property type="protein sequence ID" value="SEF72547.1"/>
    <property type="molecule type" value="Genomic_DNA"/>
</dbReference>
<dbReference type="HAMAP" id="MF_02065">
    <property type="entry name" value="MltG"/>
    <property type="match status" value="1"/>
</dbReference>
<evidence type="ECO:0000313" key="8">
    <source>
        <dbReference type="EMBL" id="SEF72547.1"/>
    </source>
</evidence>
<proteinExistence type="inferred from homology"/>
<accession>A0A1H5UE36</accession>
<dbReference type="Proteomes" id="UP000236735">
    <property type="component" value="Unassembled WGS sequence"/>
</dbReference>
<comment type="catalytic activity">
    <reaction evidence="7">
        <text>a peptidoglycan chain = a peptidoglycan chain with N-acetyl-1,6-anhydromuramyl-[peptide] at the reducing end + a peptidoglycan chain with N-acetylglucosamine at the non-reducing end.</text>
        <dbReference type="EC" id="4.2.2.29"/>
    </reaction>
</comment>
<comment type="subcellular location">
    <subcellularLocation>
        <location evidence="7">Cell membrane</location>
        <topology evidence="7">Single-pass membrane protein</topology>
    </subcellularLocation>
</comment>
<dbReference type="AlphaFoldDB" id="A0A1H5UE36"/>
<gene>
    <name evidence="7" type="primary">mltG</name>
    <name evidence="8" type="ORF">SAMN05216354_1370</name>
</gene>
<evidence type="ECO:0000256" key="7">
    <source>
        <dbReference type="HAMAP-Rule" id="MF_02065"/>
    </source>
</evidence>
<sequence length="370" mass="42470">MQRYKIININREELREFCNFAPILEEMMKMKKIQRKYYLIPIALCLLGIVWLGYYFFMSSLSLSDKIEYIYIDDNDNIDSVSAKLNDIASEHTIMAFTTMARHSSYAENIRSGRYAIAPGESAITVFRHLKNGHQEPVKLTIPESRTTDRLAGALSKKLMIDSTALAICLKDTAFCKRWGYDTATIVCLFVPNTYEVYWNTSIDHLMERMQKEHKHFWNKERLTKAQALGLTPNEICTVASIIDEETANNAEKPMIAGMYLNRLKVGMPLQADPTIKFALQDFALRRIYHDMLFYNSPYNTYKNTGLPPGPIKVASIAGIDAVLNRVDHDYLYMCAKEDFSGTHNFAKTYSEHLRNAAKYSKALNERGIK</sequence>
<comment type="function">
    <text evidence="7">Functions as a peptidoglycan terminase that cleaves nascent peptidoglycan strands endolytically to terminate their elongation.</text>
</comment>
<evidence type="ECO:0000313" key="9">
    <source>
        <dbReference type="Proteomes" id="UP000236735"/>
    </source>
</evidence>
<name>A0A1H5UE36_XYLRU</name>
<dbReference type="Gene3D" id="3.30.160.60">
    <property type="entry name" value="Classic Zinc Finger"/>
    <property type="match status" value="1"/>
</dbReference>
<keyword evidence="1 7" id="KW-1003">Cell membrane</keyword>
<keyword evidence="4 7" id="KW-0472">Membrane</keyword>
<dbReference type="InterPro" id="IPR003770">
    <property type="entry name" value="MLTG-like"/>
</dbReference>
<keyword evidence="2 7" id="KW-0812">Transmembrane</keyword>
<dbReference type="GO" id="GO:0071555">
    <property type="term" value="P:cell wall organization"/>
    <property type="evidence" value="ECO:0007669"/>
    <property type="project" value="UniProtKB-KW"/>
</dbReference>
<evidence type="ECO:0000256" key="3">
    <source>
        <dbReference type="ARBA" id="ARBA00022989"/>
    </source>
</evidence>
<keyword evidence="5 7" id="KW-0456">Lyase</keyword>
<dbReference type="CDD" id="cd08010">
    <property type="entry name" value="MltG_like"/>
    <property type="match status" value="1"/>
</dbReference>
<keyword evidence="3 7" id="KW-1133">Transmembrane helix</keyword>
<reference evidence="8 9" key="1">
    <citation type="submission" date="2016-10" db="EMBL/GenBank/DDBJ databases">
        <authorList>
            <person name="de Groot N.N."/>
        </authorList>
    </citation>
    <scope>NUCLEOTIDE SEQUENCE [LARGE SCALE GENOMIC DNA]</scope>
    <source>
        <strain evidence="8 9">AR32</strain>
    </source>
</reference>
<comment type="similarity">
    <text evidence="7">Belongs to the transglycosylase MltG family.</text>
</comment>